<dbReference type="GO" id="GO:0003700">
    <property type="term" value="F:DNA-binding transcription factor activity"/>
    <property type="evidence" value="ECO:0007669"/>
    <property type="project" value="InterPro"/>
</dbReference>
<accession>A0A1K2I1E1</accession>
<dbReference type="SUPFAM" id="SSF46785">
    <property type="entry name" value="Winged helix' DNA-binding domain"/>
    <property type="match status" value="1"/>
</dbReference>
<dbReference type="PANTHER" id="PTHR30126:SF98">
    <property type="entry name" value="HTH-TYPE TRANSCRIPTIONAL ACTIVATOR BAUR"/>
    <property type="match status" value="1"/>
</dbReference>
<dbReference type="Pfam" id="PF03466">
    <property type="entry name" value="LysR_substrate"/>
    <property type="match status" value="1"/>
</dbReference>
<dbReference type="OrthoDB" id="464481at2"/>
<dbReference type="EMBL" id="FPKU01000002">
    <property type="protein sequence ID" value="SFZ85580.1"/>
    <property type="molecule type" value="Genomic_DNA"/>
</dbReference>
<evidence type="ECO:0000256" key="2">
    <source>
        <dbReference type="ARBA" id="ARBA00023015"/>
    </source>
</evidence>
<dbReference type="PANTHER" id="PTHR30126">
    <property type="entry name" value="HTH-TYPE TRANSCRIPTIONAL REGULATOR"/>
    <property type="match status" value="1"/>
</dbReference>
<evidence type="ECO:0000313" key="6">
    <source>
        <dbReference type="EMBL" id="SFZ85580.1"/>
    </source>
</evidence>
<evidence type="ECO:0000256" key="1">
    <source>
        <dbReference type="ARBA" id="ARBA00009437"/>
    </source>
</evidence>
<dbReference type="AlphaFoldDB" id="A0A1K2I1E1"/>
<dbReference type="InterPro" id="IPR036388">
    <property type="entry name" value="WH-like_DNA-bd_sf"/>
</dbReference>
<dbReference type="Proteomes" id="UP000183447">
    <property type="component" value="Unassembled WGS sequence"/>
</dbReference>
<dbReference type="InterPro" id="IPR000847">
    <property type="entry name" value="LysR_HTH_N"/>
</dbReference>
<dbReference type="Gene3D" id="1.10.10.10">
    <property type="entry name" value="Winged helix-like DNA-binding domain superfamily/Winged helix DNA-binding domain"/>
    <property type="match status" value="1"/>
</dbReference>
<keyword evidence="7" id="KW-1185">Reference proteome</keyword>
<evidence type="ECO:0000313" key="7">
    <source>
        <dbReference type="Proteomes" id="UP000183447"/>
    </source>
</evidence>
<dbReference type="PRINTS" id="PR00039">
    <property type="entry name" value="HTHLYSR"/>
</dbReference>
<feature type="domain" description="HTH lysR-type" evidence="5">
    <location>
        <begin position="4"/>
        <end position="61"/>
    </location>
</feature>
<organism evidence="6 7">
    <name type="scientific">Devosia enhydra</name>
    <dbReference type="NCBI Taxonomy" id="665118"/>
    <lineage>
        <taxon>Bacteria</taxon>
        <taxon>Pseudomonadati</taxon>
        <taxon>Pseudomonadota</taxon>
        <taxon>Alphaproteobacteria</taxon>
        <taxon>Hyphomicrobiales</taxon>
        <taxon>Devosiaceae</taxon>
        <taxon>Devosia</taxon>
    </lineage>
</organism>
<evidence type="ECO:0000256" key="3">
    <source>
        <dbReference type="ARBA" id="ARBA00023125"/>
    </source>
</evidence>
<dbReference type="InterPro" id="IPR036390">
    <property type="entry name" value="WH_DNA-bd_sf"/>
</dbReference>
<keyword evidence="4" id="KW-0804">Transcription</keyword>
<dbReference type="InterPro" id="IPR005119">
    <property type="entry name" value="LysR_subst-bd"/>
</dbReference>
<reference evidence="6 7" key="1">
    <citation type="submission" date="2016-11" db="EMBL/GenBank/DDBJ databases">
        <authorList>
            <person name="Jaros S."/>
            <person name="Januszkiewicz K."/>
            <person name="Wedrychowicz H."/>
        </authorList>
    </citation>
    <scope>NUCLEOTIDE SEQUENCE [LARGE SCALE GENOMIC DNA]</scope>
    <source>
        <strain evidence="6 7">ATCC 23634</strain>
    </source>
</reference>
<evidence type="ECO:0000256" key="4">
    <source>
        <dbReference type="ARBA" id="ARBA00023163"/>
    </source>
</evidence>
<dbReference type="GO" id="GO:0000976">
    <property type="term" value="F:transcription cis-regulatory region binding"/>
    <property type="evidence" value="ECO:0007669"/>
    <property type="project" value="TreeGrafter"/>
</dbReference>
<sequence length="301" mass="32501">MAQLNYNHLRYFWVVAHEGNLTRAASKLNVSQSALSIQIAKLEDQIGHPLFDRLGRQLVLTEAGRIALDYADTIFKTGAELLDTLAQRPGAVRQVLRVGAIATLSRNFQLGFLKPLLARADVELILRSGGFADLIAALEAHRLDIVLTNTALSRDAATPWVAHRIADQPVSLVGKAGDAGLSGRAATAQDLPALLADHPLILPASDSSIRSSFDALLERLGIRPTIVVEADDMAMLRLMAREHAGLAVVPPIVVRDELESGLLVEIARLPDLVETFFAITLKRRFANPLVTTLLASARPAG</sequence>
<proteinExistence type="inferred from homology"/>
<dbReference type="FunFam" id="1.10.10.10:FF:000001">
    <property type="entry name" value="LysR family transcriptional regulator"/>
    <property type="match status" value="1"/>
</dbReference>
<keyword evidence="3" id="KW-0238">DNA-binding</keyword>
<protein>
    <submittedName>
        <fullName evidence="6">LysR family transcriptional regulator, transcriptional activator of nhaA</fullName>
    </submittedName>
</protein>
<dbReference type="RefSeq" id="WP_072343982.1">
    <property type="nucleotide sequence ID" value="NZ_FPKU01000002.1"/>
</dbReference>
<dbReference type="SUPFAM" id="SSF53850">
    <property type="entry name" value="Periplasmic binding protein-like II"/>
    <property type="match status" value="1"/>
</dbReference>
<dbReference type="STRING" id="665118.SAMN02983003_2745"/>
<comment type="similarity">
    <text evidence="1">Belongs to the LysR transcriptional regulatory family.</text>
</comment>
<evidence type="ECO:0000259" key="5">
    <source>
        <dbReference type="PROSITE" id="PS50931"/>
    </source>
</evidence>
<name>A0A1K2I1E1_9HYPH</name>
<gene>
    <name evidence="6" type="ORF">SAMN02983003_2745</name>
</gene>
<dbReference type="Pfam" id="PF00126">
    <property type="entry name" value="HTH_1"/>
    <property type="match status" value="1"/>
</dbReference>
<dbReference type="PROSITE" id="PS50931">
    <property type="entry name" value="HTH_LYSR"/>
    <property type="match status" value="1"/>
</dbReference>
<dbReference type="Gene3D" id="3.40.190.10">
    <property type="entry name" value="Periplasmic binding protein-like II"/>
    <property type="match status" value="2"/>
</dbReference>
<keyword evidence="2" id="KW-0805">Transcription regulation</keyword>